<sequence>MDLLLTCELSAVRSLPWSLMRHSQPQDSQATPRQLMYQGRRLARHHFLTCILQISNAQVKTIPCLTRTPTRWAAHKTIQLLRNVCVRHEQEYHDNMYKYKELPSGNGFGSSKPLTRILHLEPGQQDDPFHARLEVANAEKAAPYEALSYCWGNEEPNSHVFVDGAALPIRPNLGAAIRALRYPDKVRRMWIDALCIDQSNMAERSRQVRYMRLIYKYCSRVIVWLGPAVSGVEEAFKAAKQIVESEALIKQVSSAAVESNHGRKPVDASNQIQADILYNIQQSLPKSSLQNLCDIFDREYFRRLWVLQEVVAGPRPTAKCGELEMPFLDLASCGAFISYYRHERSTVSRPNAFVWKILVSDRDRAHSKAGSHVEGSIGSLVTLLENLRGFKTSDERDRIYSLLGISDEGLQPMKTLTHSIPGQYLPLLHKQTTTVQNYINTHNALRDFTTPTELRPDYAKDTAKVYTDVTRHLIKKPPGSLIILGHVHHHRDPTPGGFPSWVPNWFEPEIYQSFNTVRYYEAGRWHLRNVPLWRIRPVIWSEAVAHPQRLSLEGFPLGKVQLVTDKIALSDFQRGSPEAVNEITRLWSQLFPFPMVPRPAPAYRSGEPLDEAFCLALSAGRLGVLIHHVAGGPGAGGSMGLLPQPPLLKRQVGEQITRRGIRGFLAILASHRGQPPPAPHPLNGWSLEDIDAWYTGAICFATNRRAFVTDTGYLGIGPNIMRPGDEVAVLYRGTTPYVLRRQPDHHLYIGDCYVQDDGIMSGDVASKALEGVGPSLGMYELR</sequence>
<organism evidence="2 3">
    <name type="scientific">Pochonia chlamydosporia 170</name>
    <dbReference type="NCBI Taxonomy" id="1380566"/>
    <lineage>
        <taxon>Eukaryota</taxon>
        <taxon>Fungi</taxon>
        <taxon>Dikarya</taxon>
        <taxon>Ascomycota</taxon>
        <taxon>Pezizomycotina</taxon>
        <taxon>Sordariomycetes</taxon>
        <taxon>Hypocreomycetidae</taxon>
        <taxon>Hypocreales</taxon>
        <taxon>Clavicipitaceae</taxon>
        <taxon>Pochonia</taxon>
    </lineage>
</organism>
<dbReference type="EMBL" id="LSBJ02000001">
    <property type="protein sequence ID" value="OAQ61134.1"/>
    <property type="molecule type" value="Genomic_DNA"/>
</dbReference>
<dbReference type="OrthoDB" id="2157530at2759"/>
<proteinExistence type="predicted"/>
<evidence type="ECO:0000259" key="1">
    <source>
        <dbReference type="Pfam" id="PF06985"/>
    </source>
</evidence>
<feature type="domain" description="Heterokaryon incompatibility" evidence="1">
    <location>
        <begin position="144"/>
        <end position="309"/>
    </location>
</feature>
<dbReference type="KEGG" id="pchm:VFPPC_02144"/>
<dbReference type="PANTHER" id="PTHR24148">
    <property type="entry name" value="ANKYRIN REPEAT DOMAIN-CONTAINING PROTEIN 39 HOMOLOG-RELATED"/>
    <property type="match status" value="1"/>
</dbReference>
<comment type="caution">
    <text evidence="2">The sequence shown here is derived from an EMBL/GenBank/DDBJ whole genome shotgun (WGS) entry which is preliminary data.</text>
</comment>
<dbReference type="AlphaFoldDB" id="A0A179F6P9"/>
<dbReference type="GeneID" id="28845837"/>
<dbReference type="PANTHER" id="PTHR24148:SF64">
    <property type="entry name" value="HETEROKARYON INCOMPATIBILITY DOMAIN-CONTAINING PROTEIN"/>
    <property type="match status" value="1"/>
</dbReference>
<accession>A0A179F6P9</accession>
<reference evidence="2 3" key="1">
    <citation type="journal article" date="2016" name="PLoS Pathog.">
        <title>Biosynthesis of antibiotic leucinostatins in bio-control fungus Purpureocillium lilacinum and their inhibition on phytophthora revealed by genome mining.</title>
        <authorList>
            <person name="Wang G."/>
            <person name="Liu Z."/>
            <person name="Lin R."/>
            <person name="Li E."/>
            <person name="Mao Z."/>
            <person name="Ling J."/>
            <person name="Yang Y."/>
            <person name="Yin W.B."/>
            <person name="Xie B."/>
        </authorList>
    </citation>
    <scope>NUCLEOTIDE SEQUENCE [LARGE SCALE GENOMIC DNA]</scope>
    <source>
        <strain evidence="2">170</strain>
    </source>
</reference>
<dbReference type="Pfam" id="PF06985">
    <property type="entry name" value="HET"/>
    <property type="match status" value="1"/>
</dbReference>
<name>A0A179F6P9_METCM</name>
<gene>
    <name evidence="2" type="ORF">VFPPC_02144</name>
</gene>
<dbReference type="InterPro" id="IPR052895">
    <property type="entry name" value="HetReg/Transcr_Mod"/>
</dbReference>
<dbReference type="Proteomes" id="UP000078397">
    <property type="component" value="Unassembled WGS sequence"/>
</dbReference>
<dbReference type="STRING" id="1380566.A0A179F6P9"/>
<keyword evidence="3" id="KW-1185">Reference proteome</keyword>
<dbReference type="Pfam" id="PF26639">
    <property type="entry name" value="Het-6_barrel"/>
    <property type="match status" value="1"/>
</dbReference>
<evidence type="ECO:0000313" key="2">
    <source>
        <dbReference type="EMBL" id="OAQ61134.1"/>
    </source>
</evidence>
<protein>
    <submittedName>
        <fullName evidence="2">Het domain-containing protein</fullName>
    </submittedName>
</protein>
<evidence type="ECO:0000313" key="3">
    <source>
        <dbReference type="Proteomes" id="UP000078397"/>
    </source>
</evidence>
<dbReference type="RefSeq" id="XP_018138943.1">
    <property type="nucleotide sequence ID" value="XM_018281843.1"/>
</dbReference>
<dbReference type="InterPro" id="IPR010730">
    <property type="entry name" value="HET"/>
</dbReference>